<name>A0A917J0A6_9BACT</name>
<dbReference type="RefSeq" id="WP_188955264.1">
    <property type="nucleotide sequence ID" value="NZ_BMIB01000004.1"/>
</dbReference>
<sequence length="228" mass="26790">MKAFQSYKNPSLAVDLVVFGYHNNILSVLLLNRKEEPFKDTWVLPGAFVQMEETFLHTCCRVLQTKLGMDNVYLEQLYSFDAIERDPRGRAVSVAYFALVNPQKFTVTAGQMANDVKWFPVKKLPVLGFDHKEIFKMARQRLQSKILYAPVSFELLDDLFTMTELHELYECILEVELDRRNFRRKILDAEYIVNTGTKREGLQNRHPDLYRFNRKLSKHHFHLNIATN</sequence>
<keyword evidence="3" id="KW-0378">Hydrolase</keyword>
<dbReference type="Gene3D" id="1.10.10.10">
    <property type="entry name" value="Winged helix-like DNA-binding domain superfamily/Winged helix DNA-binding domain"/>
    <property type="match status" value="1"/>
</dbReference>
<evidence type="ECO:0000313" key="4">
    <source>
        <dbReference type="Proteomes" id="UP000627292"/>
    </source>
</evidence>
<comment type="caution">
    <text evidence="3">The sequence shown here is derived from an EMBL/GenBank/DDBJ whole genome shotgun (WGS) entry which is preliminary data.</text>
</comment>
<dbReference type="InterPro" id="IPR054105">
    <property type="entry name" value="WHD_NrtR"/>
</dbReference>
<dbReference type="AlphaFoldDB" id="A0A917J0A6"/>
<dbReference type="PANTHER" id="PTHR43736:SF4">
    <property type="entry name" value="SLR1690 PROTEIN"/>
    <property type="match status" value="1"/>
</dbReference>
<dbReference type="SUPFAM" id="SSF55811">
    <property type="entry name" value="Nudix"/>
    <property type="match status" value="1"/>
</dbReference>
<dbReference type="EMBL" id="BMIB01000004">
    <property type="protein sequence ID" value="GGH74877.1"/>
    <property type="molecule type" value="Genomic_DNA"/>
</dbReference>
<dbReference type="SUPFAM" id="SSF46785">
    <property type="entry name" value="Winged helix' DNA-binding domain"/>
    <property type="match status" value="1"/>
</dbReference>
<dbReference type="InterPro" id="IPR000086">
    <property type="entry name" value="NUDIX_hydrolase_dom"/>
</dbReference>
<dbReference type="Gene3D" id="3.90.79.10">
    <property type="entry name" value="Nucleoside Triphosphate Pyrophosphohydrolase"/>
    <property type="match status" value="1"/>
</dbReference>
<protein>
    <submittedName>
        <fullName evidence="3">NUDIX hydrolase</fullName>
    </submittedName>
</protein>
<organism evidence="3 4">
    <name type="scientific">Filimonas zeae</name>
    <dbReference type="NCBI Taxonomy" id="1737353"/>
    <lineage>
        <taxon>Bacteria</taxon>
        <taxon>Pseudomonadati</taxon>
        <taxon>Bacteroidota</taxon>
        <taxon>Chitinophagia</taxon>
        <taxon>Chitinophagales</taxon>
        <taxon>Chitinophagaceae</taxon>
        <taxon>Filimonas</taxon>
    </lineage>
</organism>
<proteinExistence type="predicted"/>
<dbReference type="Proteomes" id="UP000627292">
    <property type="component" value="Unassembled WGS sequence"/>
</dbReference>
<dbReference type="CDD" id="cd18873">
    <property type="entry name" value="NUDIX_NadM_like"/>
    <property type="match status" value="1"/>
</dbReference>
<reference evidence="3" key="2">
    <citation type="submission" date="2020-09" db="EMBL/GenBank/DDBJ databases">
        <authorList>
            <person name="Sun Q."/>
            <person name="Zhou Y."/>
        </authorList>
    </citation>
    <scope>NUCLEOTIDE SEQUENCE</scope>
    <source>
        <strain evidence="3">CGMCC 1.15290</strain>
    </source>
</reference>
<feature type="domain" description="NrtR DNA-binding winged helix" evidence="2">
    <location>
        <begin position="153"/>
        <end position="212"/>
    </location>
</feature>
<dbReference type="InterPro" id="IPR036390">
    <property type="entry name" value="WH_DNA-bd_sf"/>
</dbReference>
<dbReference type="PANTHER" id="PTHR43736">
    <property type="entry name" value="ADP-RIBOSE PYROPHOSPHATASE"/>
    <property type="match status" value="1"/>
</dbReference>
<reference evidence="3" key="1">
    <citation type="journal article" date="2014" name="Int. J. Syst. Evol. Microbiol.">
        <title>Complete genome sequence of Corynebacterium casei LMG S-19264T (=DSM 44701T), isolated from a smear-ripened cheese.</title>
        <authorList>
            <consortium name="US DOE Joint Genome Institute (JGI-PGF)"/>
            <person name="Walter F."/>
            <person name="Albersmeier A."/>
            <person name="Kalinowski J."/>
            <person name="Ruckert C."/>
        </authorList>
    </citation>
    <scope>NUCLEOTIDE SEQUENCE</scope>
    <source>
        <strain evidence="3">CGMCC 1.15290</strain>
    </source>
</reference>
<dbReference type="InterPro" id="IPR036388">
    <property type="entry name" value="WH-like_DNA-bd_sf"/>
</dbReference>
<gene>
    <name evidence="3" type="ORF">GCM10011379_37910</name>
</gene>
<evidence type="ECO:0000259" key="1">
    <source>
        <dbReference type="Pfam" id="PF00293"/>
    </source>
</evidence>
<dbReference type="Pfam" id="PF00293">
    <property type="entry name" value="NUDIX"/>
    <property type="match status" value="1"/>
</dbReference>
<dbReference type="Pfam" id="PF21906">
    <property type="entry name" value="WHD_NrtR"/>
    <property type="match status" value="1"/>
</dbReference>
<evidence type="ECO:0000313" key="3">
    <source>
        <dbReference type="EMBL" id="GGH74877.1"/>
    </source>
</evidence>
<dbReference type="InterPro" id="IPR015797">
    <property type="entry name" value="NUDIX_hydrolase-like_dom_sf"/>
</dbReference>
<dbReference type="GO" id="GO:0016787">
    <property type="term" value="F:hydrolase activity"/>
    <property type="evidence" value="ECO:0007669"/>
    <property type="project" value="UniProtKB-KW"/>
</dbReference>
<evidence type="ECO:0000259" key="2">
    <source>
        <dbReference type="Pfam" id="PF21906"/>
    </source>
</evidence>
<feature type="domain" description="Nudix hydrolase" evidence="1">
    <location>
        <begin position="12"/>
        <end position="132"/>
    </location>
</feature>
<accession>A0A917J0A6</accession>
<keyword evidence="4" id="KW-1185">Reference proteome</keyword>